<comment type="function">
    <text evidence="8">Component of the Mediator complex, a coactivator involved in the regulated transcription of nearly all RNA polymerase II-dependent genes. Mediator functions as a bridge to convey information from gene-specific regulatory proteins to the basal RNA polymerase II transcription machinery. Mediator is recruited to promoters by direct interactions with regulatory proteins and serves as a scaffold for the assembly of a functional preinitiation complex with RNA polymerase II and the general transcription factors.</text>
</comment>
<evidence type="ECO:0000256" key="9">
    <source>
        <dbReference type="SAM" id="MobiDB-lite"/>
    </source>
</evidence>
<dbReference type="Pfam" id="PF04934">
    <property type="entry name" value="Med6"/>
    <property type="match status" value="1"/>
</dbReference>
<evidence type="ECO:0000256" key="2">
    <source>
        <dbReference type="ARBA" id="ARBA00007526"/>
    </source>
</evidence>
<accession>A0A316V368</accession>
<feature type="compositionally biased region" description="Acidic residues" evidence="9">
    <location>
        <begin position="176"/>
        <end position="188"/>
    </location>
</feature>
<dbReference type="STRING" id="1280837.A0A316V368"/>
<keyword evidence="4 8" id="KW-0805">Transcription regulation</keyword>
<sequence length="213" mass="24222">MDQTTIPIRPSRSDRLTTYFRNPEYLRAVGGQLTQYTVLDYFSKSDYYEQGCNNAVLQMQSAASLSAWERRNDPFTIEQELKRFTGLEYVLVHAKQPDLFVIHKRWRSSPTITNTLEAYYVLQGNITMAADILAILGNKFVSTVSSLQQSLEIARNAQPDFNPREGYAWRIAAEAQPEDTTEGEDEQSVDTHPNQSQREEVMAQVASQVETAS</sequence>
<keyword evidence="11" id="KW-1185">Reference proteome</keyword>
<dbReference type="GO" id="GO:0003712">
    <property type="term" value="F:transcription coregulator activity"/>
    <property type="evidence" value="ECO:0007669"/>
    <property type="project" value="InterPro"/>
</dbReference>
<evidence type="ECO:0000256" key="6">
    <source>
        <dbReference type="ARBA" id="ARBA00023242"/>
    </source>
</evidence>
<dbReference type="GO" id="GO:0006357">
    <property type="term" value="P:regulation of transcription by RNA polymerase II"/>
    <property type="evidence" value="ECO:0007669"/>
    <property type="project" value="InterPro"/>
</dbReference>
<organism evidence="10 11">
    <name type="scientific">Meira miltonrushii</name>
    <dbReference type="NCBI Taxonomy" id="1280837"/>
    <lineage>
        <taxon>Eukaryota</taxon>
        <taxon>Fungi</taxon>
        <taxon>Dikarya</taxon>
        <taxon>Basidiomycota</taxon>
        <taxon>Ustilaginomycotina</taxon>
        <taxon>Exobasidiomycetes</taxon>
        <taxon>Exobasidiales</taxon>
        <taxon>Brachybasidiaceae</taxon>
        <taxon>Meira</taxon>
    </lineage>
</organism>
<keyword evidence="5 8" id="KW-0804">Transcription</keyword>
<dbReference type="InParanoid" id="A0A316V368"/>
<evidence type="ECO:0000256" key="8">
    <source>
        <dbReference type="RuleBase" id="RU364143"/>
    </source>
</evidence>
<evidence type="ECO:0000256" key="7">
    <source>
        <dbReference type="ARBA" id="ARBA00031259"/>
    </source>
</evidence>
<dbReference type="AlphaFoldDB" id="A0A316V368"/>
<proteinExistence type="inferred from homology"/>
<comment type="similarity">
    <text evidence="2 8">Belongs to the Mediator complex subunit 6 family.</text>
</comment>
<evidence type="ECO:0000256" key="3">
    <source>
        <dbReference type="ARBA" id="ARBA00020634"/>
    </source>
</evidence>
<dbReference type="InterPro" id="IPR038566">
    <property type="entry name" value="Mediator_Med6_sf"/>
</dbReference>
<dbReference type="FunCoup" id="A0A316V368">
    <property type="interactions" value="574"/>
</dbReference>
<reference evidence="10 11" key="1">
    <citation type="journal article" date="2018" name="Mol. Biol. Evol.">
        <title>Broad Genomic Sampling Reveals a Smut Pathogenic Ancestry of the Fungal Clade Ustilaginomycotina.</title>
        <authorList>
            <person name="Kijpornyongpan T."/>
            <person name="Mondo S.J."/>
            <person name="Barry K."/>
            <person name="Sandor L."/>
            <person name="Lee J."/>
            <person name="Lipzen A."/>
            <person name="Pangilinan J."/>
            <person name="LaButti K."/>
            <person name="Hainaut M."/>
            <person name="Henrissat B."/>
            <person name="Grigoriev I.V."/>
            <person name="Spatafora J.W."/>
            <person name="Aime M.C."/>
        </authorList>
    </citation>
    <scope>NUCLEOTIDE SEQUENCE [LARGE SCALE GENOMIC DNA]</scope>
    <source>
        <strain evidence="10 11">MCA 3882</strain>
    </source>
</reference>
<dbReference type="OrthoDB" id="344220at2759"/>
<evidence type="ECO:0000256" key="4">
    <source>
        <dbReference type="ARBA" id="ARBA00023015"/>
    </source>
</evidence>
<evidence type="ECO:0000256" key="1">
    <source>
        <dbReference type="ARBA" id="ARBA00004123"/>
    </source>
</evidence>
<dbReference type="Gene3D" id="3.10.450.580">
    <property type="entry name" value="Mediator complex, subunit Med6"/>
    <property type="match status" value="1"/>
</dbReference>
<evidence type="ECO:0000256" key="5">
    <source>
        <dbReference type="ARBA" id="ARBA00023163"/>
    </source>
</evidence>
<dbReference type="PANTHER" id="PTHR13104">
    <property type="entry name" value="MED-6-RELATED"/>
    <property type="match status" value="1"/>
</dbReference>
<keyword evidence="8" id="KW-0010">Activator</keyword>
<protein>
    <recommendedName>
        <fullName evidence="3 8">Mediator of RNA polymerase II transcription subunit 6</fullName>
    </recommendedName>
    <alternativeName>
        <fullName evidence="7 8">Mediator complex subunit 6</fullName>
    </alternativeName>
</protein>
<dbReference type="Proteomes" id="UP000245771">
    <property type="component" value="Unassembled WGS sequence"/>
</dbReference>
<dbReference type="EMBL" id="KZ819606">
    <property type="protein sequence ID" value="PWN31902.1"/>
    <property type="molecule type" value="Genomic_DNA"/>
</dbReference>
<evidence type="ECO:0000313" key="10">
    <source>
        <dbReference type="EMBL" id="PWN31902.1"/>
    </source>
</evidence>
<feature type="region of interest" description="Disordered" evidence="9">
    <location>
        <begin position="172"/>
        <end position="213"/>
    </location>
</feature>
<gene>
    <name evidence="8" type="primary">MED6</name>
    <name evidence="10" type="ORF">FA14DRAFT_127045</name>
</gene>
<dbReference type="InterPro" id="IPR007018">
    <property type="entry name" value="Mediator_Med6"/>
</dbReference>
<comment type="subcellular location">
    <subcellularLocation>
        <location evidence="1 8">Nucleus</location>
    </subcellularLocation>
</comment>
<comment type="subunit">
    <text evidence="8">Component of the Mediator complex.</text>
</comment>
<dbReference type="GO" id="GO:0016592">
    <property type="term" value="C:mediator complex"/>
    <property type="evidence" value="ECO:0007669"/>
    <property type="project" value="InterPro"/>
</dbReference>
<evidence type="ECO:0000313" key="11">
    <source>
        <dbReference type="Proteomes" id="UP000245771"/>
    </source>
</evidence>
<keyword evidence="6 8" id="KW-0539">Nucleus</keyword>
<name>A0A316V368_9BASI</name>